<reference evidence="2 3" key="1">
    <citation type="journal article" date="2021" name="Int. J. Syst. Evol. Microbiol.">
        <title>Clostridium zeae sp. nov., isolated from corn silage.</title>
        <authorList>
            <person name="Kobayashi H."/>
            <person name="Tanizawa Y."/>
            <person name="Yagura M."/>
            <person name="Sakamoto M."/>
            <person name="Ohkuma M."/>
            <person name="Tohno M."/>
        </authorList>
    </citation>
    <scope>NUCLEOTIDE SEQUENCE [LARGE SCALE GENOMIC DNA]</scope>
    <source>
        <strain evidence="2 3">CSC2</strain>
    </source>
</reference>
<dbReference type="InterPro" id="IPR019734">
    <property type="entry name" value="TPR_rpt"/>
</dbReference>
<accession>A0ABQ1E865</accession>
<dbReference type="Gene3D" id="3.90.550.10">
    <property type="entry name" value="Spore Coat Polysaccharide Biosynthesis Protein SpsA, Chain A"/>
    <property type="match status" value="1"/>
</dbReference>
<dbReference type="Proteomes" id="UP000663802">
    <property type="component" value="Unassembled WGS sequence"/>
</dbReference>
<dbReference type="EMBL" id="BMBA01000001">
    <property type="protein sequence ID" value="GFZ30977.1"/>
    <property type="molecule type" value="Genomic_DNA"/>
</dbReference>
<dbReference type="RefSeq" id="WP_206869070.1">
    <property type="nucleotide sequence ID" value="NZ_BMBA01000001.1"/>
</dbReference>
<dbReference type="SMART" id="SM00028">
    <property type="entry name" value="TPR"/>
    <property type="match status" value="2"/>
</dbReference>
<dbReference type="SUPFAM" id="SSF53448">
    <property type="entry name" value="Nucleotide-diphospho-sugar transferases"/>
    <property type="match status" value="1"/>
</dbReference>
<dbReference type="InterPro" id="IPR001173">
    <property type="entry name" value="Glyco_trans_2-like"/>
</dbReference>
<dbReference type="PANTHER" id="PTHR43630">
    <property type="entry name" value="POLY-BETA-1,6-N-ACETYL-D-GLUCOSAMINE SYNTHASE"/>
    <property type="match status" value="1"/>
</dbReference>
<dbReference type="CDD" id="cd02511">
    <property type="entry name" value="Beta4Glucosyltransferase"/>
    <property type="match status" value="1"/>
</dbReference>
<organism evidence="2 3">
    <name type="scientific">Clostridium zeae</name>
    <dbReference type="NCBI Taxonomy" id="2759022"/>
    <lineage>
        <taxon>Bacteria</taxon>
        <taxon>Bacillati</taxon>
        <taxon>Bacillota</taxon>
        <taxon>Clostridia</taxon>
        <taxon>Eubacteriales</taxon>
        <taxon>Clostridiaceae</taxon>
        <taxon>Clostridium</taxon>
    </lineage>
</organism>
<evidence type="ECO:0000259" key="1">
    <source>
        <dbReference type="Pfam" id="PF00535"/>
    </source>
</evidence>
<dbReference type="PANTHER" id="PTHR43630:SF2">
    <property type="entry name" value="GLYCOSYLTRANSFERASE"/>
    <property type="match status" value="1"/>
</dbReference>
<sequence>MVSIKVSVCIMIKNEEKNLYRCLKSIQPILDAGIGELIIVDTGSEDSSIDIAKQYTDRIYEHKWTNDFAEMRNITISYAVGEWVFIIDADEEIENPDDLVKLLTQDLAGYNTIRINLKNYLTTNNKESENSYNVCALDRLFRKTNDFKFVGKIHEQPKSKPMVLFSDVFVGHYGYIWEDEEFTRYKCERNCTLLISEIEKDPDNVYLNFQLAASYSTVDIEKSLYQIRKTYGLVKKVSLVEKQRYLYIYNLYGRIAVGLRKYSEAIEICSEGLSVNSDYIDLYFIIGICYKNLSAFDNALIYLNKFLECKNNFGKTQLSKNSTVAIYYNNEGSGQLALYNICLIYLELKEFDELVKYIEKMKTGDLKASIIVELFEYEEYEKIFFNYFYEIFNDLDMRKAFVGSLEVKRTKEDVKSLFSKKIIKFYNNFGLEYDEYYLLNLTRNSIEESVFLPQESFYAIKKLDYDMLPDYYGDILLYIIEFDLNLSSIKNYLSIIDLIRFMSYILENYKSKKVYNSIVNYLYKYNDEGYLGYWIAIASNLLLSDKLEDKDYITLFDMYMPKGISYIHKLYNPIIFNEDLQDNITNLEHRFFMYLEKAENNKQDTAKYILYLRKALKVFPMKKAIENKLKDIKEKQNQENMSFEHKDELIEYKKIFKRNIKVLIEAQKLDEAKSFIEEFLKLFPDDSEIMALEYNL</sequence>
<dbReference type="SUPFAM" id="SSF48452">
    <property type="entry name" value="TPR-like"/>
    <property type="match status" value="1"/>
</dbReference>
<dbReference type="InterPro" id="IPR011990">
    <property type="entry name" value="TPR-like_helical_dom_sf"/>
</dbReference>
<proteinExistence type="predicted"/>
<keyword evidence="3" id="KW-1185">Reference proteome</keyword>
<gene>
    <name evidence="2" type="ORF">CSC2_15030</name>
</gene>
<dbReference type="InterPro" id="IPR029044">
    <property type="entry name" value="Nucleotide-diphossugar_trans"/>
</dbReference>
<dbReference type="Pfam" id="PF00535">
    <property type="entry name" value="Glycos_transf_2"/>
    <property type="match status" value="1"/>
</dbReference>
<evidence type="ECO:0000313" key="2">
    <source>
        <dbReference type="EMBL" id="GFZ30977.1"/>
    </source>
</evidence>
<dbReference type="GO" id="GO:0016740">
    <property type="term" value="F:transferase activity"/>
    <property type="evidence" value="ECO:0007669"/>
    <property type="project" value="UniProtKB-KW"/>
</dbReference>
<dbReference type="Gene3D" id="1.25.40.10">
    <property type="entry name" value="Tetratricopeptide repeat domain"/>
    <property type="match status" value="1"/>
</dbReference>
<evidence type="ECO:0000313" key="3">
    <source>
        <dbReference type="Proteomes" id="UP000663802"/>
    </source>
</evidence>
<protein>
    <submittedName>
        <fullName evidence="2">Glycosyl transferase</fullName>
    </submittedName>
</protein>
<name>A0ABQ1E865_9CLOT</name>
<keyword evidence="2" id="KW-0808">Transferase</keyword>
<comment type="caution">
    <text evidence="2">The sequence shown here is derived from an EMBL/GenBank/DDBJ whole genome shotgun (WGS) entry which is preliminary data.</text>
</comment>
<feature type="domain" description="Glycosyltransferase 2-like" evidence="1">
    <location>
        <begin position="7"/>
        <end position="127"/>
    </location>
</feature>